<evidence type="ECO:0000256" key="2">
    <source>
        <dbReference type="ARBA" id="ARBA00022898"/>
    </source>
</evidence>
<evidence type="ECO:0000313" key="6">
    <source>
        <dbReference type="Proteomes" id="UP000587991"/>
    </source>
</evidence>
<dbReference type="Gene3D" id="3.90.1150.10">
    <property type="entry name" value="Aspartate Aminotransferase, domain 1"/>
    <property type="match status" value="1"/>
</dbReference>
<gene>
    <name evidence="5" type="ORF">HF682_04490</name>
</gene>
<comment type="similarity">
    <text evidence="4">Belongs to the trans-sulfuration enzymes family.</text>
</comment>
<keyword evidence="5" id="KW-0808">Transferase</keyword>
<dbReference type="SUPFAM" id="SSF53383">
    <property type="entry name" value="PLP-dependent transferases"/>
    <property type="match status" value="1"/>
</dbReference>
<dbReference type="GO" id="GO:0008483">
    <property type="term" value="F:transaminase activity"/>
    <property type="evidence" value="ECO:0007669"/>
    <property type="project" value="UniProtKB-KW"/>
</dbReference>
<evidence type="ECO:0000256" key="3">
    <source>
        <dbReference type="PIRSR" id="PIRSR001434-2"/>
    </source>
</evidence>
<dbReference type="EMBL" id="JABAIM010000001">
    <property type="protein sequence ID" value="NLR74408.1"/>
    <property type="molecule type" value="Genomic_DNA"/>
</dbReference>
<dbReference type="PIRSF" id="PIRSF001434">
    <property type="entry name" value="CGS"/>
    <property type="match status" value="1"/>
</dbReference>
<evidence type="ECO:0000313" key="5">
    <source>
        <dbReference type="EMBL" id="NLR74408.1"/>
    </source>
</evidence>
<dbReference type="Pfam" id="PF01053">
    <property type="entry name" value="Cys_Met_Meta_PP"/>
    <property type="match status" value="1"/>
</dbReference>
<keyword evidence="6" id="KW-1185">Reference proteome</keyword>
<protein>
    <submittedName>
        <fullName evidence="5">Aminotransferase class I/II-fold pyridoxal phosphate-dependent enzyme</fullName>
    </submittedName>
</protein>
<dbReference type="InterPro" id="IPR015421">
    <property type="entry name" value="PyrdxlP-dep_Trfase_major"/>
</dbReference>
<sequence length="379" mass="41458">MTLLAHDEPNPWMSVTPPIVQSSLFTFATVEDMEQRFAGHGSQPIYSRGDNPTVQLFEQKVAELEGGEAARAFSSGMGAISAAILSLVKSGDRMVCVRDVYPDAYRFMQKLLSRLNVTVEYVDGSDTDAVIARLEGAAVLYLESPTSWTMRTQDLHRLATAARQRGVVTLCDNSWATPLYQQPLKAGIDLVVHSASKYLSGHSDTVAGIVVGSQARIDAINDLTYPYLGAKLSPWEAWLLLRGMRTLPQRLSAQRRSVGVLSRRLREHPAVASVLHPTLGSDSRTPAEEGGSPFTIALQPHIDPRKFCNALRLFKLGVSWGGYESLVIPSIVSLAQAASVANALIDFDVPTNLVRLHVGLEHAEDLWQDLAQAFELARL</sequence>
<feature type="modified residue" description="N6-(pyridoxal phosphate)lysine" evidence="3">
    <location>
        <position position="197"/>
    </location>
</feature>
<dbReference type="GO" id="GO:0019346">
    <property type="term" value="P:transsulfuration"/>
    <property type="evidence" value="ECO:0007669"/>
    <property type="project" value="InterPro"/>
</dbReference>
<dbReference type="Gene3D" id="3.40.640.10">
    <property type="entry name" value="Type I PLP-dependent aspartate aminotransferase-like (Major domain)"/>
    <property type="match status" value="1"/>
</dbReference>
<dbReference type="InterPro" id="IPR000277">
    <property type="entry name" value="Cys/Met-Metab_PyrdxlP-dep_enz"/>
</dbReference>
<dbReference type="PANTHER" id="PTHR11808:SF80">
    <property type="entry name" value="CYSTATHIONINE GAMMA-LYASE"/>
    <property type="match status" value="1"/>
</dbReference>
<name>A0A847SBD9_9NEIS</name>
<dbReference type="PANTHER" id="PTHR11808">
    <property type="entry name" value="TRANS-SULFURATION ENZYME FAMILY MEMBER"/>
    <property type="match status" value="1"/>
</dbReference>
<evidence type="ECO:0000256" key="1">
    <source>
        <dbReference type="ARBA" id="ARBA00001933"/>
    </source>
</evidence>
<dbReference type="AlphaFoldDB" id="A0A847SBD9"/>
<reference evidence="5 6" key="1">
    <citation type="submission" date="2020-04" db="EMBL/GenBank/DDBJ databases">
        <title>Draft genome of Leeia sp. IMCC25680.</title>
        <authorList>
            <person name="Song J."/>
            <person name="Cho J.-C."/>
        </authorList>
    </citation>
    <scope>NUCLEOTIDE SEQUENCE [LARGE SCALE GENOMIC DNA]</scope>
    <source>
        <strain evidence="5 6">IMCC25680</strain>
    </source>
</reference>
<proteinExistence type="inferred from homology"/>
<dbReference type="InterPro" id="IPR015422">
    <property type="entry name" value="PyrdxlP-dep_Trfase_small"/>
</dbReference>
<accession>A0A847SBD9</accession>
<dbReference type="GO" id="GO:0030170">
    <property type="term" value="F:pyridoxal phosphate binding"/>
    <property type="evidence" value="ECO:0007669"/>
    <property type="project" value="InterPro"/>
</dbReference>
<dbReference type="GO" id="GO:0005737">
    <property type="term" value="C:cytoplasm"/>
    <property type="evidence" value="ECO:0007669"/>
    <property type="project" value="TreeGrafter"/>
</dbReference>
<organism evidence="5 6">
    <name type="scientific">Leeia aquatica</name>
    <dbReference type="NCBI Taxonomy" id="2725557"/>
    <lineage>
        <taxon>Bacteria</taxon>
        <taxon>Pseudomonadati</taxon>
        <taxon>Pseudomonadota</taxon>
        <taxon>Betaproteobacteria</taxon>
        <taxon>Neisseriales</taxon>
        <taxon>Leeiaceae</taxon>
        <taxon>Leeia</taxon>
    </lineage>
</organism>
<dbReference type="InterPro" id="IPR015424">
    <property type="entry name" value="PyrdxlP-dep_Trfase"/>
</dbReference>
<dbReference type="CDD" id="cd00614">
    <property type="entry name" value="CGS_like"/>
    <property type="match status" value="1"/>
</dbReference>
<comment type="caution">
    <text evidence="5">The sequence shown here is derived from an EMBL/GenBank/DDBJ whole genome shotgun (WGS) entry which is preliminary data.</text>
</comment>
<comment type="cofactor">
    <cofactor evidence="1 4">
        <name>pyridoxal 5'-phosphate</name>
        <dbReference type="ChEBI" id="CHEBI:597326"/>
    </cofactor>
</comment>
<keyword evidence="2 3" id="KW-0663">Pyridoxal phosphate</keyword>
<dbReference type="Proteomes" id="UP000587991">
    <property type="component" value="Unassembled WGS sequence"/>
</dbReference>
<dbReference type="GO" id="GO:0016846">
    <property type="term" value="F:carbon-sulfur lyase activity"/>
    <property type="evidence" value="ECO:0007669"/>
    <property type="project" value="TreeGrafter"/>
</dbReference>
<keyword evidence="5" id="KW-0032">Aminotransferase</keyword>
<evidence type="ECO:0000256" key="4">
    <source>
        <dbReference type="RuleBase" id="RU362118"/>
    </source>
</evidence>
<dbReference type="NCBIfam" id="NF004627">
    <property type="entry name" value="PRK05968.1"/>
    <property type="match status" value="1"/>
</dbReference>
<dbReference type="FunFam" id="3.40.640.10:FF:000046">
    <property type="entry name" value="Cystathionine gamma-lyase"/>
    <property type="match status" value="1"/>
</dbReference>